<dbReference type="NCBIfam" id="TIGR01647">
    <property type="entry name" value="ATPase-IIIA_H"/>
    <property type="match status" value="1"/>
</dbReference>
<dbReference type="Gene3D" id="1.20.1110.10">
    <property type="entry name" value="Calcium-transporting ATPase, transmembrane domain"/>
    <property type="match status" value="1"/>
</dbReference>
<dbReference type="CDD" id="cd02076">
    <property type="entry name" value="P-type_ATPase_H"/>
    <property type="match status" value="1"/>
</dbReference>
<evidence type="ECO:0000256" key="11">
    <source>
        <dbReference type="ARBA" id="ARBA00022989"/>
    </source>
</evidence>
<evidence type="ECO:0000256" key="8">
    <source>
        <dbReference type="ARBA" id="ARBA00022840"/>
    </source>
</evidence>
<dbReference type="EMBL" id="MVBO01000009">
    <property type="protein sequence ID" value="OZJ05862.1"/>
    <property type="molecule type" value="Genomic_DNA"/>
</dbReference>
<keyword evidence="9 13" id="KW-0460">Magnesium</keyword>
<evidence type="ECO:0000256" key="7">
    <source>
        <dbReference type="ARBA" id="ARBA00022741"/>
    </source>
</evidence>
<dbReference type="NCBIfam" id="TIGR01494">
    <property type="entry name" value="ATPase_P-type"/>
    <property type="match status" value="2"/>
</dbReference>
<keyword evidence="6" id="KW-0479">Metal-binding</keyword>
<feature type="region of interest" description="Disordered" evidence="14">
    <location>
        <begin position="29"/>
        <end position="51"/>
    </location>
</feature>
<dbReference type="InterPro" id="IPR023299">
    <property type="entry name" value="ATPase_P-typ_cyto_dom_N"/>
</dbReference>
<dbReference type="GO" id="GO:0008553">
    <property type="term" value="F:P-type proton-exporting transporter activity"/>
    <property type="evidence" value="ECO:0007669"/>
    <property type="project" value="UniProtKB-UniRule"/>
</dbReference>
<evidence type="ECO:0000256" key="2">
    <source>
        <dbReference type="ARBA" id="ARBA00004141"/>
    </source>
</evidence>
<feature type="transmembrane region" description="Helical" evidence="13">
    <location>
        <begin position="319"/>
        <end position="340"/>
    </location>
</feature>
<dbReference type="Pfam" id="PF00702">
    <property type="entry name" value="Hydrolase"/>
    <property type="match status" value="1"/>
</dbReference>
<dbReference type="SUPFAM" id="SSF81665">
    <property type="entry name" value="Calcium ATPase, transmembrane domain M"/>
    <property type="match status" value="1"/>
</dbReference>
<dbReference type="Pfam" id="PF00690">
    <property type="entry name" value="Cation_ATPase_N"/>
    <property type="match status" value="1"/>
</dbReference>
<dbReference type="InterPro" id="IPR006534">
    <property type="entry name" value="P-type_ATPase_IIIA"/>
</dbReference>
<keyword evidence="13" id="KW-0375">Hydrogen ion transport</keyword>
<evidence type="ECO:0000256" key="4">
    <source>
        <dbReference type="ARBA" id="ARBA00022553"/>
    </source>
</evidence>
<dbReference type="SFLD" id="SFLDS00003">
    <property type="entry name" value="Haloacid_Dehalogenase"/>
    <property type="match status" value="1"/>
</dbReference>
<evidence type="ECO:0000259" key="15">
    <source>
        <dbReference type="SMART" id="SM00831"/>
    </source>
</evidence>
<reference evidence="16 17" key="1">
    <citation type="journal article" date="2017" name="Mycologia">
        <title>Bifiguratus adelaidae, gen. et sp. nov., a new member of Mucoromycotina in endophytic and soil-dwelling habitats.</title>
        <authorList>
            <person name="Torres-Cruz T.J."/>
            <person name="Billingsley Tobias T.L."/>
            <person name="Almatruk M."/>
            <person name="Hesse C."/>
            <person name="Kuske C.R."/>
            <person name="Desiro A."/>
            <person name="Benucci G.M."/>
            <person name="Bonito G."/>
            <person name="Stajich J.E."/>
            <person name="Dunlap C."/>
            <person name="Arnold A.E."/>
            <person name="Porras-Alfaro A."/>
        </authorList>
    </citation>
    <scope>NUCLEOTIDE SEQUENCE [LARGE SCALE GENOMIC DNA]</scope>
    <source>
        <strain evidence="16 17">AZ0501</strain>
    </source>
</reference>
<evidence type="ECO:0000256" key="6">
    <source>
        <dbReference type="ARBA" id="ARBA00022723"/>
    </source>
</evidence>
<dbReference type="GO" id="GO:0016887">
    <property type="term" value="F:ATP hydrolysis activity"/>
    <property type="evidence" value="ECO:0007669"/>
    <property type="project" value="InterPro"/>
</dbReference>
<evidence type="ECO:0000256" key="12">
    <source>
        <dbReference type="ARBA" id="ARBA00023136"/>
    </source>
</evidence>
<comment type="catalytic activity">
    <reaction evidence="13">
        <text>ATP + H2O + H(+)(in) = ADP + phosphate + 2 H(+)(out)</text>
        <dbReference type="Rhea" id="RHEA:20852"/>
        <dbReference type="ChEBI" id="CHEBI:15377"/>
        <dbReference type="ChEBI" id="CHEBI:15378"/>
        <dbReference type="ChEBI" id="CHEBI:30616"/>
        <dbReference type="ChEBI" id="CHEBI:43474"/>
        <dbReference type="ChEBI" id="CHEBI:456216"/>
        <dbReference type="EC" id="7.1.2.1"/>
    </reaction>
</comment>
<comment type="function">
    <text evidence="1">The plasma membrane ATPase of plants and fungi is a hydrogen ion pump. The proton gradient it generates drives the active transport of nutrients by H(+)-symport. The resulting external acidification and/or internal alkinization may mediate growth responses.</text>
</comment>
<dbReference type="Gene3D" id="3.40.1110.10">
    <property type="entry name" value="Calcium-transporting ATPase, cytoplasmic domain N"/>
    <property type="match status" value="1"/>
</dbReference>
<dbReference type="EC" id="7.1.2.1" evidence="13"/>
<dbReference type="GO" id="GO:0046872">
    <property type="term" value="F:metal ion binding"/>
    <property type="evidence" value="ECO:0007669"/>
    <property type="project" value="UniProtKB-KW"/>
</dbReference>
<dbReference type="InterPro" id="IPR018303">
    <property type="entry name" value="ATPase_P-typ_P_site"/>
</dbReference>
<dbReference type="PRINTS" id="PR00119">
    <property type="entry name" value="CATATPASE"/>
</dbReference>
<evidence type="ECO:0000313" key="16">
    <source>
        <dbReference type="EMBL" id="OZJ05862.1"/>
    </source>
</evidence>
<dbReference type="PRINTS" id="PR00120">
    <property type="entry name" value="HATPASE"/>
</dbReference>
<feature type="transmembrane region" description="Helical" evidence="13">
    <location>
        <begin position="829"/>
        <end position="851"/>
    </location>
</feature>
<keyword evidence="8 13" id="KW-0067">ATP-binding</keyword>
<dbReference type="Proteomes" id="UP000242875">
    <property type="component" value="Unassembled WGS sequence"/>
</dbReference>
<dbReference type="SFLD" id="SFLDG00002">
    <property type="entry name" value="C1.7:_P-type_atpase_like"/>
    <property type="match status" value="1"/>
</dbReference>
<keyword evidence="13" id="KW-0406">Ion transport</keyword>
<dbReference type="GO" id="GO:0120029">
    <property type="term" value="P:proton export across plasma membrane"/>
    <property type="evidence" value="ECO:0007669"/>
    <property type="project" value="UniProtKB-UniRule"/>
</dbReference>
<proteinExistence type="inferred from homology"/>
<feature type="transmembrane region" description="Helical" evidence="13">
    <location>
        <begin position="759"/>
        <end position="785"/>
    </location>
</feature>
<evidence type="ECO:0000256" key="3">
    <source>
        <dbReference type="ARBA" id="ARBA00008804"/>
    </source>
</evidence>
<feature type="transmembrane region" description="Helical" evidence="13">
    <location>
        <begin position="727"/>
        <end position="747"/>
    </location>
</feature>
<protein>
    <recommendedName>
        <fullName evidence="13">Plasma membrane ATPase</fullName>
        <ecNumber evidence="13">7.1.2.1</ecNumber>
    </recommendedName>
</protein>
<feature type="transmembrane region" description="Helical" evidence="13">
    <location>
        <begin position="279"/>
        <end position="299"/>
    </location>
</feature>
<dbReference type="InterPro" id="IPR059000">
    <property type="entry name" value="ATPase_P-type_domA"/>
</dbReference>
<dbReference type="FunFam" id="3.40.50.1000:FF:000211">
    <property type="entry name" value="Plasma membrane ATPase"/>
    <property type="match status" value="1"/>
</dbReference>
<dbReference type="FunFam" id="2.70.150.10:FF:000042">
    <property type="entry name" value="Plasma membrane ATPase"/>
    <property type="match status" value="1"/>
</dbReference>
<dbReference type="SMART" id="SM00831">
    <property type="entry name" value="Cation_ATPase_N"/>
    <property type="match status" value="1"/>
</dbReference>
<keyword evidence="17" id="KW-1185">Reference proteome</keyword>
<feature type="transmembrane region" description="Helical" evidence="13">
    <location>
        <begin position="857"/>
        <end position="877"/>
    </location>
</feature>
<keyword evidence="5 13" id="KW-0812">Transmembrane</keyword>
<dbReference type="OrthoDB" id="116380at2759"/>
<feature type="domain" description="Cation-transporting P-type ATPase N-terminal" evidence="15">
    <location>
        <begin position="44"/>
        <end position="116"/>
    </location>
</feature>
<dbReference type="InterPro" id="IPR044492">
    <property type="entry name" value="P_typ_ATPase_HD_dom"/>
</dbReference>
<evidence type="ECO:0000256" key="5">
    <source>
        <dbReference type="ARBA" id="ARBA00022692"/>
    </source>
</evidence>
<dbReference type="InterPro" id="IPR036412">
    <property type="entry name" value="HAD-like_sf"/>
</dbReference>
<evidence type="ECO:0000256" key="1">
    <source>
        <dbReference type="ARBA" id="ARBA00003417"/>
    </source>
</evidence>
<dbReference type="InterPro" id="IPR008250">
    <property type="entry name" value="ATPase_P-typ_transduc_dom_A_sf"/>
</dbReference>
<dbReference type="InterPro" id="IPR004014">
    <property type="entry name" value="ATPase_P-typ_cation-transptr_N"/>
</dbReference>
<name>A0A261Y5H8_9FUNG</name>
<sequence>MPLPFKRNTPSDIETHQLLSTHADDAGGINIVSSGHEERPTGHQAGTESPDISVYIKTNPREGLTDAEVQARLRQFGRNELAEVKKSSLFKFLAYFTGPIAYLIEIACILSAITRDWVNFGIILVLLIVNAVIGFVEEHKAEAALDALKNTLSSHARVVRNGGQLVDVSSAEIVPGDIVLLRIGDIAPADAQLLGIGSTGETAEGEFQVDESALTGESLPVSKQAGDSVYSSSIIKQGQQLGVVTKTGASTFIGRAASLISITVDQGHFQKTVSRIGHFLIAITIIIVAIIFVIDIVDIKLSTGTVTGQDVLDSLEKVLVLTIAAIPIGLPTALSVTMAVGAKQLSYKQVIVKKLTAVEQMASMNILCADKTGTLTKNELTMDEPWLGPSSSPSNTAKNDLALWAYLSVEPGSREPIDVAIHKSASQDITSSELSNFTITSFLPFNPTTKMTQATITVKSTGQTLRVVKGAPQVILQMVRDGATRNGDRDMETRCDEAQQAVLDYAQRGLRAIGIARTDPNHNPSQFRLVGLVSLLDPPRDDSAATIAKCREIGISLKMLTGDQVIIGKEVAKRLGLGRVFLGRDYLVNGGPSNHANDSLSNEERFVQGVIKADGFGGVVPEDKFQVVDILQQEGYIVGMTGDGVNDAPALKKANIGIAVHNCTDAARSAADIVLLHPGLSTIIEGVSTSRAIFSRMRSYALYSIISTLHFLIFFFLITVIEDYQLPAFLLVIICVLNDAATVVISVDNAEVSAKPNKWRLGQLLILSAAIAIILVGASFAHYYIAKDVLGVTRGQLDTIMYLHISSCPHFIIFSSRTTGRFWQHRPSILFTSVIIATQIIALLFSVYAFLSEAIPWSMGIIILLISLVIMVIADFVKVAILSSWTHMSNVQVLSTHKARAAKLKKRFLLAQQERVIVNWQKVRQVVLLREGLELLMRGTKQLSHDDLTQLDGENPFLDQYHIEDVEL</sequence>
<evidence type="ECO:0000256" key="10">
    <source>
        <dbReference type="ARBA" id="ARBA00022967"/>
    </source>
</evidence>
<dbReference type="GO" id="GO:0005524">
    <property type="term" value="F:ATP binding"/>
    <property type="evidence" value="ECO:0007669"/>
    <property type="project" value="UniProtKB-UniRule"/>
</dbReference>
<accession>A0A261Y5H8</accession>
<dbReference type="Gene3D" id="2.70.150.10">
    <property type="entry name" value="Calcium-transporting ATPase, cytoplasmic transduction domain A"/>
    <property type="match status" value="1"/>
</dbReference>
<evidence type="ECO:0000256" key="13">
    <source>
        <dbReference type="RuleBase" id="RU362083"/>
    </source>
</evidence>
<dbReference type="InterPro" id="IPR001757">
    <property type="entry name" value="P_typ_ATPase"/>
</dbReference>
<keyword evidence="12 13" id="KW-0472">Membrane</keyword>
<feature type="transmembrane region" description="Helical" evidence="13">
    <location>
        <begin position="700"/>
        <end position="721"/>
    </location>
</feature>
<dbReference type="SUPFAM" id="SSF81653">
    <property type="entry name" value="Calcium ATPase, transduction domain A"/>
    <property type="match status" value="1"/>
</dbReference>
<dbReference type="SUPFAM" id="SSF56784">
    <property type="entry name" value="HAD-like"/>
    <property type="match status" value="1"/>
</dbReference>
<feature type="transmembrane region" description="Helical" evidence="13">
    <location>
        <begin position="92"/>
        <end position="113"/>
    </location>
</feature>
<feature type="transmembrane region" description="Helical" evidence="13">
    <location>
        <begin position="119"/>
        <end position="136"/>
    </location>
</feature>
<evidence type="ECO:0000256" key="14">
    <source>
        <dbReference type="SAM" id="MobiDB-lite"/>
    </source>
</evidence>
<keyword evidence="7 13" id="KW-0547">Nucleotide-binding</keyword>
<dbReference type="Gene3D" id="3.40.50.1000">
    <property type="entry name" value="HAD superfamily/HAD-like"/>
    <property type="match status" value="1"/>
</dbReference>
<dbReference type="SUPFAM" id="SSF81660">
    <property type="entry name" value="Metal cation-transporting ATPase, ATP-binding domain N"/>
    <property type="match status" value="1"/>
</dbReference>
<dbReference type="PROSITE" id="PS00154">
    <property type="entry name" value="ATPASE_E1_E2"/>
    <property type="match status" value="1"/>
</dbReference>
<keyword evidence="13" id="KW-0813">Transport</keyword>
<comment type="subcellular location">
    <subcellularLocation>
        <location evidence="13">Cell membrane</location>
        <topology evidence="13">Multi-pass membrane protein</topology>
    </subcellularLocation>
    <subcellularLocation>
        <location evidence="2">Membrane</location>
        <topology evidence="2">Multi-pass membrane protein</topology>
    </subcellularLocation>
</comment>
<feature type="transmembrane region" description="Helical" evidence="13">
    <location>
        <begin position="800"/>
        <end position="817"/>
    </location>
</feature>
<gene>
    <name evidence="16" type="ORF">BZG36_00868</name>
</gene>
<evidence type="ECO:0000256" key="9">
    <source>
        <dbReference type="ARBA" id="ARBA00022842"/>
    </source>
</evidence>
<organism evidence="16 17">
    <name type="scientific">Bifiguratus adelaidae</name>
    <dbReference type="NCBI Taxonomy" id="1938954"/>
    <lineage>
        <taxon>Eukaryota</taxon>
        <taxon>Fungi</taxon>
        <taxon>Fungi incertae sedis</taxon>
        <taxon>Mucoromycota</taxon>
        <taxon>Mucoromycotina</taxon>
        <taxon>Endogonomycetes</taxon>
        <taxon>Endogonales</taxon>
        <taxon>Endogonales incertae sedis</taxon>
        <taxon>Bifiguratus</taxon>
    </lineage>
</organism>
<dbReference type="SFLD" id="SFLDF00027">
    <property type="entry name" value="p-type_atpase"/>
    <property type="match status" value="1"/>
</dbReference>
<comment type="similarity">
    <text evidence="3 13">Belongs to the cation transport ATPase (P-type) (TC 3.A.3) family. Type IIIA subfamily.</text>
</comment>
<comment type="caution">
    <text evidence="16">The sequence shown here is derived from an EMBL/GenBank/DDBJ whole genome shotgun (WGS) entry which is preliminary data.</text>
</comment>
<dbReference type="InterPro" id="IPR023298">
    <property type="entry name" value="ATPase_P-typ_TM_dom_sf"/>
</dbReference>
<keyword evidence="11 13" id="KW-1133">Transmembrane helix</keyword>
<dbReference type="AlphaFoldDB" id="A0A261Y5H8"/>
<evidence type="ECO:0000313" key="17">
    <source>
        <dbReference type="Proteomes" id="UP000242875"/>
    </source>
</evidence>
<keyword evidence="4" id="KW-0597">Phosphoprotein</keyword>
<keyword evidence="10 13" id="KW-1278">Translocase</keyword>
<dbReference type="Pfam" id="PF00122">
    <property type="entry name" value="E1-E2_ATPase"/>
    <property type="match status" value="1"/>
</dbReference>
<dbReference type="InterPro" id="IPR023214">
    <property type="entry name" value="HAD_sf"/>
</dbReference>
<dbReference type="GO" id="GO:0005886">
    <property type="term" value="C:plasma membrane"/>
    <property type="evidence" value="ECO:0007669"/>
    <property type="project" value="UniProtKB-SubCell"/>
</dbReference>
<dbReference type="PANTHER" id="PTHR42861">
    <property type="entry name" value="CALCIUM-TRANSPORTING ATPASE"/>
    <property type="match status" value="1"/>
</dbReference>